<organism evidence="1 2">
    <name type="scientific">Trichonephila clavata</name>
    <name type="common">Joro spider</name>
    <name type="synonym">Nephila clavata</name>
    <dbReference type="NCBI Taxonomy" id="2740835"/>
    <lineage>
        <taxon>Eukaryota</taxon>
        <taxon>Metazoa</taxon>
        <taxon>Ecdysozoa</taxon>
        <taxon>Arthropoda</taxon>
        <taxon>Chelicerata</taxon>
        <taxon>Arachnida</taxon>
        <taxon>Araneae</taxon>
        <taxon>Araneomorphae</taxon>
        <taxon>Entelegynae</taxon>
        <taxon>Araneoidea</taxon>
        <taxon>Nephilidae</taxon>
        <taxon>Trichonephila</taxon>
    </lineage>
</organism>
<dbReference type="InterPro" id="IPR012337">
    <property type="entry name" value="RNaseH-like_sf"/>
</dbReference>
<dbReference type="InterPro" id="IPR036397">
    <property type="entry name" value="RNaseH_sf"/>
</dbReference>
<gene>
    <name evidence="1" type="ORF">TNCT_508661</name>
</gene>
<dbReference type="SUPFAM" id="SSF53098">
    <property type="entry name" value="Ribonuclease H-like"/>
    <property type="match status" value="1"/>
</dbReference>
<dbReference type="Gene3D" id="3.30.420.10">
    <property type="entry name" value="Ribonuclease H-like superfamily/Ribonuclease H"/>
    <property type="match status" value="1"/>
</dbReference>
<dbReference type="OrthoDB" id="6435201at2759"/>
<dbReference type="Proteomes" id="UP000887116">
    <property type="component" value="Unassembled WGS sequence"/>
</dbReference>
<dbReference type="AlphaFoldDB" id="A0A8X6GIV5"/>
<accession>A0A8X6GIV5</accession>
<sequence>MYTDDSSMPGTGETGAAYCCQDFQGYSAVGALLSNYDGEVAAIHSAASQLENCNNPAKVVFLVDSQAAIRIFICSVLEYRHRPLTMVQNRLNFSDVIVT</sequence>
<dbReference type="EMBL" id="BMAO01015982">
    <property type="protein sequence ID" value="GFR05596.1"/>
    <property type="molecule type" value="Genomic_DNA"/>
</dbReference>
<comment type="caution">
    <text evidence="1">The sequence shown here is derived from an EMBL/GenBank/DDBJ whole genome shotgun (WGS) entry which is preliminary data.</text>
</comment>
<proteinExistence type="predicted"/>
<name>A0A8X6GIV5_TRICU</name>
<dbReference type="GO" id="GO:0003676">
    <property type="term" value="F:nucleic acid binding"/>
    <property type="evidence" value="ECO:0007669"/>
    <property type="project" value="InterPro"/>
</dbReference>
<evidence type="ECO:0000313" key="1">
    <source>
        <dbReference type="EMBL" id="GFR05596.1"/>
    </source>
</evidence>
<protein>
    <submittedName>
        <fullName evidence="1">Uncharacterized protein</fullName>
    </submittedName>
</protein>
<evidence type="ECO:0000313" key="2">
    <source>
        <dbReference type="Proteomes" id="UP000887116"/>
    </source>
</evidence>
<keyword evidence="2" id="KW-1185">Reference proteome</keyword>
<reference evidence="1" key="1">
    <citation type="submission" date="2020-07" db="EMBL/GenBank/DDBJ databases">
        <title>Multicomponent nature underlies the extraordinary mechanical properties of spider dragline silk.</title>
        <authorList>
            <person name="Kono N."/>
            <person name="Nakamura H."/>
            <person name="Mori M."/>
            <person name="Yoshida Y."/>
            <person name="Ohtoshi R."/>
            <person name="Malay A.D."/>
            <person name="Moran D.A.P."/>
            <person name="Tomita M."/>
            <person name="Numata K."/>
            <person name="Arakawa K."/>
        </authorList>
    </citation>
    <scope>NUCLEOTIDE SEQUENCE</scope>
</reference>